<dbReference type="InterPro" id="IPR043988">
    <property type="entry name" value="CCZ1/INTU_longin_2"/>
</dbReference>
<evidence type="ECO:0000313" key="9">
    <source>
        <dbReference type="RefSeq" id="XP_029406785.2"/>
    </source>
</evidence>
<feature type="region of interest" description="Disordered" evidence="4">
    <location>
        <begin position="1"/>
        <end position="43"/>
    </location>
</feature>
<dbReference type="AlphaFoldDB" id="A0A8N4L5F9"/>
<dbReference type="PANTHER" id="PTHR21082">
    <property type="entry name" value="PROTEIN INTURNED"/>
    <property type="match status" value="1"/>
</dbReference>
<dbReference type="Pfam" id="PF19033">
    <property type="entry name" value="Intu_longin_3"/>
    <property type="match status" value="1"/>
</dbReference>
<dbReference type="GO" id="GO:0016192">
    <property type="term" value="P:vesicle-mediated transport"/>
    <property type="evidence" value="ECO:0007669"/>
    <property type="project" value="InterPro"/>
</dbReference>
<dbReference type="GO" id="GO:0007399">
    <property type="term" value="P:nervous system development"/>
    <property type="evidence" value="ECO:0007669"/>
    <property type="project" value="TreeGrafter"/>
</dbReference>
<organism evidence="8 9">
    <name type="scientific">Bactrocera dorsalis</name>
    <name type="common">Oriental fruit fly</name>
    <name type="synonym">Dacus dorsalis</name>
    <dbReference type="NCBI Taxonomy" id="27457"/>
    <lineage>
        <taxon>Eukaryota</taxon>
        <taxon>Metazoa</taxon>
        <taxon>Ecdysozoa</taxon>
        <taxon>Arthropoda</taxon>
        <taxon>Hexapoda</taxon>
        <taxon>Insecta</taxon>
        <taxon>Pterygota</taxon>
        <taxon>Neoptera</taxon>
        <taxon>Endopterygota</taxon>
        <taxon>Diptera</taxon>
        <taxon>Brachycera</taxon>
        <taxon>Muscomorpha</taxon>
        <taxon>Tephritoidea</taxon>
        <taxon>Tephritidae</taxon>
        <taxon>Bactrocera</taxon>
        <taxon>Bactrocera</taxon>
    </lineage>
</organism>
<dbReference type="PANTHER" id="PTHR21082:SF4">
    <property type="entry name" value="PROTEIN INTURNED"/>
    <property type="match status" value="1"/>
</dbReference>
<gene>
    <name evidence="9" type="primary">LOC105227910</name>
</gene>
<feature type="region of interest" description="Disordered" evidence="4">
    <location>
        <begin position="770"/>
        <end position="790"/>
    </location>
</feature>
<feature type="compositionally biased region" description="Low complexity" evidence="4">
    <location>
        <begin position="219"/>
        <end position="228"/>
    </location>
</feature>
<dbReference type="GeneID" id="105227910"/>
<dbReference type="InterPro" id="IPR043989">
    <property type="entry name" value="CCZ1/INTU/HSP4_longin_3"/>
</dbReference>
<feature type="compositionally biased region" description="Basic and acidic residues" evidence="4">
    <location>
        <begin position="138"/>
        <end position="149"/>
    </location>
</feature>
<dbReference type="GO" id="GO:0005929">
    <property type="term" value="C:cilium"/>
    <property type="evidence" value="ECO:0007669"/>
    <property type="project" value="TreeGrafter"/>
</dbReference>
<evidence type="ECO:0000259" key="6">
    <source>
        <dbReference type="Pfam" id="PF19032"/>
    </source>
</evidence>
<dbReference type="OrthoDB" id="10263272at2759"/>
<feature type="compositionally biased region" description="Low complexity" evidence="4">
    <location>
        <begin position="94"/>
        <end position="120"/>
    </location>
</feature>
<feature type="compositionally biased region" description="Polar residues" evidence="4">
    <location>
        <begin position="770"/>
        <end position="779"/>
    </location>
</feature>
<dbReference type="KEGG" id="bdr:105227910"/>
<dbReference type="InterPro" id="IPR039151">
    <property type="entry name" value="INTU"/>
</dbReference>
<evidence type="ECO:0000313" key="8">
    <source>
        <dbReference type="Proteomes" id="UP001652620"/>
    </source>
</evidence>
<evidence type="ECO:0000256" key="3">
    <source>
        <dbReference type="ARBA" id="ARBA00022490"/>
    </source>
</evidence>
<sequence>MRKSQPLLPNEQHNSARLGLHSAEGGSESYSSESTFSDSYTDSSDLANWEEYVADDGTLFYAEYLPQARRPLHEKRIEFARSSSLRMGKKTARRQQQQQQQQQEQKQTSQQRQAQQPAQQGKAHGSGRQAQTAAQAPAHEHRFSHISKSHETPCYKQLELVITAADRFRFGRRSTAVESILGFRVVPFPDQPECLMVDSFVHAMPTMLQQQYQQQQQQQQQQQLQQHQTTAQSPSETAEIERGDWFKSLDDIEVRTSNVDELLLQFVEPTKVCLKFQGAARQADAAGSAAHANGNAGAVGGAAELQKVENFAMFAQIFEKLQPRALTATVEADKGSTAQSVTATTDAAPDAALPFALLILPPECYQNDQYKDSLYYYPEDAQTNFLYKARGSFLTLNAVLTEELQTKPLISRLQVDNVTYFVCYRSLNGLLVLFAYAAAYHSQPEAGLRADELIGYIRFAFPTLNLENFTNGNATTAALRSFLHDFCGIQRVRILRAHRKQPVLFEELLKESRHMPLPKEAQLRIFDALSEMEAMDYRNWNDEPLNTHREFFIHGSALYYDHYLLASQMPLEVRASVELFMRCRGIFEFISEQSVKELYVWEEVALPQATGRYFLTICSRSHLILAVILKIFDAPDLSPDDTVPPSLFYIEEIQETLDHLIQCGIESLAIFWSISNKRPEVLDKVEQPDDASAEKESRKIENFIKQKFSAATSVATGGTTTQERAGNQRTLGFDEETHLCSSLGGSSIHSLTPSEDDSSRKRLTASSVINATASNAGNNEDSDSGGSDWDNFGEQNPLHYGCDSELQSPMTESLWKEINNVVPVKISAGWKNAVFYYVYVDNTNGSVFCPLKANSESFPFLAEMRKACHTIRAVLQNTKHYRRLLAQENSKPAVGKGMLAIKEHGMTIQVREFTDATATSTSDAESVVKGRFVVVGRLFNSPLKEVYVCHKPDVPQNMVEMAFRLSFFSVG</sequence>
<feature type="domain" description="CCZ1/INTU/HSP4 first Longin" evidence="5">
    <location>
        <begin position="353"/>
        <end position="461"/>
    </location>
</feature>
<dbReference type="RefSeq" id="XP_029406785.2">
    <property type="nucleotide sequence ID" value="XM_029550925.2"/>
</dbReference>
<dbReference type="GO" id="GO:0001736">
    <property type="term" value="P:establishment of planar polarity"/>
    <property type="evidence" value="ECO:0007669"/>
    <property type="project" value="InterPro"/>
</dbReference>
<dbReference type="Pfam" id="PF19032">
    <property type="entry name" value="Intu_longin_2"/>
    <property type="match status" value="1"/>
</dbReference>
<keyword evidence="8" id="KW-1185">Reference proteome</keyword>
<feature type="domain" description="CCZ1/INTU second Longin" evidence="6">
    <location>
        <begin position="553"/>
        <end position="657"/>
    </location>
</feature>
<proteinExistence type="predicted"/>
<reference evidence="9" key="1">
    <citation type="submission" date="2025-08" db="UniProtKB">
        <authorList>
            <consortium name="RefSeq"/>
        </authorList>
    </citation>
    <scope>IDENTIFICATION</scope>
    <source>
        <tissue evidence="9">Adult</tissue>
    </source>
</reference>
<dbReference type="GO" id="GO:0005737">
    <property type="term" value="C:cytoplasm"/>
    <property type="evidence" value="ECO:0007669"/>
    <property type="project" value="UniProtKB-SubCell"/>
</dbReference>
<feature type="domain" description="CCZ1/INTU/HPS4 third Longin" evidence="7">
    <location>
        <begin position="831"/>
        <end position="965"/>
    </location>
</feature>
<evidence type="ECO:0000256" key="1">
    <source>
        <dbReference type="ARBA" id="ARBA00004496"/>
    </source>
</evidence>
<evidence type="ECO:0000256" key="2">
    <source>
        <dbReference type="ARBA" id="ARBA00022473"/>
    </source>
</evidence>
<evidence type="ECO:0000256" key="4">
    <source>
        <dbReference type="SAM" id="MobiDB-lite"/>
    </source>
</evidence>
<evidence type="ECO:0000259" key="5">
    <source>
        <dbReference type="Pfam" id="PF19031"/>
    </source>
</evidence>
<dbReference type="GO" id="GO:0060271">
    <property type="term" value="P:cilium assembly"/>
    <property type="evidence" value="ECO:0007669"/>
    <property type="project" value="InterPro"/>
</dbReference>
<keyword evidence="2" id="KW-0217">Developmental protein</keyword>
<evidence type="ECO:0000259" key="7">
    <source>
        <dbReference type="Pfam" id="PF19033"/>
    </source>
</evidence>
<keyword evidence="3" id="KW-0963">Cytoplasm</keyword>
<dbReference type="InterPro" id="IPR043987">
    <property type="entry name" value="CCZ1/INTU/HSP4_longin_1"/>
</dbReference>
<feature type="compositionally biased region" description="Low complexity" evidence="4">
    <location>
        <begin position="27"/>
        <end position="43"/>
    </location>
</feature>
<feature type="region of interest" description="Disordered" evidence="4">
    <location>
        <begin position="219"/>
        <end position="242"/>
    </location>
</feature>
<comment type="subcellular location">
    <subcellularLocation>
        <location evidence="1">Cytoplasm</location>
    </subcellularLocation>
</comment>
<feature type="region of interest" description="Disordered" evidence="4">
    <location>
        <begin position="82"/>
        <end position="149"/>
    </location>
</feature>
<name>A0A8N4L5F9_BACDO</name>
<protein>
    <submittedName>
        <fullName evidence="9">Protein inturned</fullName>
    </submittedName>
</protein>
<dbReference type="Pfam" id="PF19031">
    <property type="entry name" value="Intu_longin_1"/>
    <property type="match status" value="1"/>
</dbReference>
<dbReference type="Proteomes" id="UP001652620">
    <property type="component" value="Chromosome 5"/>
</dbReference>
<accession>A0A8N4L5F9</accession>